<dbReference type="Proteomes" id="UP000298030">
    <property type="component" value="Unassembled WGS sequence"/>
</dbReference>
<reference evidence="2 3" key="1">
    <citation type="journal article" date="2019" name="Nat. Ecol. Evol.">
        <title>Megaphylogeny resolves global patterns of mushroom evolution.</title>
        <authorList>
            <person name="Varga T."/>
            <person name="Krizsan K."/>
            <person name="Foldi C."/>
            <person name="Dima B."/>
            <person name="Sanchez-Garcia M."/>
            <person name="Sanchez-Ramirez S."/>
            <person name="Szollosi G.J."/>
            <person name="Szarkandi J.G."/>
            <person name="Papp V."/>
            <person name="Albert L."/>
            <person name="Andreopoulos W."/>
            <person name="Angelini C."/>
            <person name="Antonin V."/>
            <person name="Barry K.W."/>
            <person name="Bougher N.L."/>
            <person name="Buchanan P."/>
            <person name="Buyck B."/>
            <person name="Bense V."/>
            <person name="Catcheside P."/>
            <person name="Chovatia M."/>
            <person name="Cooper J."/>
            <person name="Damon W."/>
            <person name="Desjardin D."/>
            <person name="Finy P."/>
            <person name="Geml J."/>
            <person name="Haridas S."/>
            <person name="Hughes K."/>
            <person name="Justo A."/>
            <person name="Karasinski D."/>
            <person name="Kautmanova I."/>
            <person name="Kiss B."/>
            <person name="Kocsube S."/>
            <person name="Kotiranta H."/>
            <person name="LaButti K.M."/>
            <person name="Lechner B.E."/>
            <person name="Liimatainen K."/>
            <person name="Lipzen A."/>
            <person name="Lukacs Z."/>
            <person name="Mihaltcheva S."/>
            <person name="Morgado L.N."/>
            <person name="Niskanen T."/>
            <person name="Noordeloos M.E."/>
            <person name="Ohm R.A."/>
            <person name="Ortiz-Santana B."/>
            <person name="Ovrebo C."/>
            <person name="Racz N."/>
            <person name="Riley R."/>
            <person name="Savchenko A."/>
            <person name="Shiryaev A."/>
            <person name="Soop K."/>
            <person name="Spirin V."/>
            <person name="Szebenyi C."/>
            <person name="Tomsovsky M."/>
            <person name="Tulloss R.E."/>
            <person name="Uehling J."/>
            <person name="Grigoriev I.V."/>
            <person name="Vagvolgyi C."/>
            <person name="Papp T."/>
            <person name="Martin F.M."/>
            <person name="Miettinen O."/>
            <person name="Hibbett D.S."/>
            <person name="Nagy L.G."/>
        </authorList>
    </citation>
    <scope>NUCLEOTIDE SEQUENCE [LARGE SCALE GENOMIC DNA]</scope>
    <source>
        <strain evidence="2 3">FP101781</strain>
    </source>
</reference>
<keyword evidence="3" id="KW-1185">Reference proteome</keyword>
<evidence type="ECO:0000256" key="1">
    <source>
        <dbReference type="SAM" id="Coils"/>
    </source>
</evidence>
<organism evidence="2 3">
    <name type="scientific">Coprinellus micaceus</name>
    <name type="common">Glistening ink-cap mushroom</name>
    <name type="synonym">Coprinus micaceus</name>
    <dbReference type="NCBI Taxonomy" id="71717"/>
    <lineage>
        <taxon>Eukaryota</taxon>
        <taxon>Fungi</taxon>
        <taxon>Dikarya</taxon>
        <taxon>Basidiomycota</taxon>
        <taxon>Agaricomycotina</taxon>
        <taxon>Agaricomycetes</taxon>
        <taxon>Agaricomycetidae</taxon>
        <taxon>Agaricales</taxon>
        <taxon>Agaricineae</taxon>
        <taxon>Psathyrellaceae</taxon>
        <taxon>Coprinellus</taxon>
    </lineage>
</organism>
<keyword evidence="1" id="KW-0175">Coiled coil</keyword>
<accession>A0A4Y7TBD1</accession>
<dbReference type="AlphaFoldDB" id="A0A4Y7TBD1"/>
<dbReference type="STRING" id="71717.A0A4Y7TBD1"/>
<evidence type="ECO:0000313" key="3">
    <source>
        <dbReference type="Proteomes" id="UP000298030"/>
    </source>
</evidence>
<dbReference type="EMBL" id="QPFP01000019">
    <property type="protein sequence ID" value="TEB31477.1"/>
    <property type="molecule type" value="Genomic_DNA"/>
</dbReference>
<sequence length="304" mass="34682">MTTNRGREDELASLKAKEASLAAQHAALERRLAKISQDLATARRKDAVLHNERSPISRLPDGILSSIFMSLHSAQLLEVEGRYWQIDRVPVRVEVVLSHVCRRWRAKSLQTPALWGTFWCDKASHCANLVAASQQLKEYLARSGPDQDLELYFDFSETNLQPEPVATRYRYRVLASELLALTVPHIRRWKNMTIIANDSTRRVSLSSFQRAISCLSAPRLERLTVCVGTSYYSLDKFIVERDGWEDQVLLLRNGNDETPCPRLKYLKLDGEGLRYCRPPFKPLHIYFSKEGPPLPHPMTIAPGL</sequence>
<name>A0A4Y7TBD1_COPMI</name>
<dbReference type="Gene3D" id="1.20.1280.50">
    <property type="match status" value="1"/>
</dbReference>
<evidence type="ECO:0000313" key="2">
    <source>
        <dbReference type="EMBL" id="TEB31477.1"/>
    </source>
</evidence>
<protein>
    <submittedName>
        <fullName evidence="2">Uncharacterized protein</fullName>
    </submittedName>
</protein>
<proteinExistence type="predicted"/>
<gene>
    <name evidence="2" type="ORF">FA13DRAFT_1846516</name>
</gene>
<comment type="caution">
    <text evidence="2">The sequence shown here is derived from an EMBL/GenBank/DDBJ whole genome shotgun (WGS) entry which is preliminary data.</text>
</comment>
<feature type="coiled-coil region" evidence="1">
    <location>
        <begin position="11"/>
        <end position="45"/>
    </location>
</feature>
<dbReference type="OrthoDB" id="2886183at2759"/>